<keyword evidence="10" id="KW-1185">Reference proteome</keyword>
<gene>
    <name evidence="9" type="ORF">SAMN05216552_1001380</name>
</gene>
<sequence>MMLAGPCLLPTVYRYDLISCHDCGVLHRRRPVGAREKARCVRCRSVLYRGVPPDLDRIAAVTLATLFVFLIAQFFPIVEMEMHGSSISATLFDAIRTLWMEDMRAVAVSVFLFTIVFPVIELGALLYVSLALRAGYRPPGFHRLLRAVRKARQWGMTEVLMMGILIAMIKLTSVATLVFHAGLFAFGALTLMLTVVTSFDPRVLWDIGDRVAGGRLPAPELPAGAPARPPLACHACGLVAADSGRRHQHCARCGTTLHRRYPDSIARTWALLLAAAILYIPANTLPMMYTDALSGDTQDTIISGVIYFWDTDAPVLAVIIFIASIVVPVLKLAALSLLAYTTQRGSRWRPYQRTVLYRMVEFIGRWSMLDIFVITLTVALVRFNSMAVMTPGPGALAFCAVVVLTMLAALEFDPRLIWDHEEEKSGEQHV</sequence>
<proteinExistence type="inferred from homology"/>
<feature type="transmembrane region" description="Helical" evidence="8">
    <location>
        <begin position="269"/>
        <end position="289"/>
    </location>
</feature>
<keyword evidence="6 8" id="KW-1133">Transmembrane helix</keyword>
<evidence type="ECO:0000256" key="1">
    <source>
        <dbReference type="ARBA" id="ARBA00004429"/>
    </source>
</evidence>
<evidence type="ECO:0000256" key="2">
    <source>
        <dbReference type="ARBA" id="ARBA00007555"/>
    </source>
</evidence>
<dbReference type="PANTHER" id="PTHR30462:SF3">
    <property type="entry name" value="INTERMEMBRANE TRANSPORT PROTEIN PQIA"/>
    <property type="match status" value="1"/>
</dbReference>
<comment type="similarity">
    <text evidence="2">Belongs to the PqiA family.</text>
</comment>
<evidence type="ECO:0000256" key="3">
    <source>
        <dbReference type="ARBA" id="ARBA00022475"/>
    </source>
</evidence>
<comment type="subcellular location">
    <subcellularLocation>
        <location evidence="1">Cell inner membrane</location>
        <topology evidence="1">Multi-pass membrane protein</topology>
    </subcellularLocation>
</comment>
<feature type="transmembrane region" description="Helical" evidence="8">
    <location>
        <begin position="106"/>
        <end position="132"/>
    </location>
</feature>
<dbReference type="AlphaFoldDB" id="A0A1I7F567"/>
<organism evidence="9 10">
    <name type="scientific">Pseudoduganella namucuonensis</name>
    <dbReference type="NCBI Taxonomy" id="1035707"/>
    <lineage>
        <taxon>Bacteria</taxon>
        <taxon>Pseudomonadati</taxon>
        <taxon>Pseudomonadota</taxon>
        <taxon>Betaproteobacteria</taxon>
        <taxon>Burkholderiales</taxon>
        <taxon>Oxalobacteraceae</taxon>
        <taxon>Telluria group</taxon>
        <taxon>Pseudoduganella</taxon>
    </lineage>
</organism>
<dbReference type="InterPro" id="IPR051800">
    <property type="entry name" value="PqiA-PqiB_transport"/>
</dbReference>
<evidence type="ECO:0000313" key="10">
    <source>
        <dbReference type="Proteomes" id="UP000199391"/>
    </source>
</evidence>
<dbReference type="GO" id="GO:0005886">
    <property type="term" value="C:plasma membrane"/>
    <property type="evidence" value="ECO:0007669"/>
    <property type="project" value="UniProtKB-SubCell"/>
</dbReference>
<keyword evidence="7 8" id="KW-0472">Membrane</keyword>
<dbReference type="STRING" id="1035707.SAMN05216552_1001380"/>
<evidence type="ECO:0000256" key="6">
    <source>
        <dbReference type="ARBA" id="ARBA00022989"/>
    </source>
</evidence>
<feature type="transmembrane region" description="Helical" evidence="8">
    <location>
        <begin position="395"/>
        <end position="412"/>
    </location>
</feature>
<feature type="transmembrane region" description="Helical" evidence="8">
    <location>
        <begin position="315"/>
        <end position="341"/>
    </location>
</feature>
<evidence type="ECO:0000256" key="4">
    <source>
        <dbReference type="ARBA" id="ARBA00022519"/>
    </source>
</evidence>
<name>A0A1I7F567_9BURK</name>
<keyword evidence="4" id="KW-0997">Cell inner membrane</keyword>
<protein>
    <submittedName>
        <fullName evidence="9">Paraquat-inducible protein A</fullName>
    </submittedName>
</protein>
<dbReference type="NCBIfam" id="TIGR00155">
    <property type="entry name" value="pqiA_fam"/>
    <property type="match status" value="1"/>
</dbReference>
<evidence type="ECO:0000256" key="5">
    <source>
        <dbReference type="ARBA" id="ARBA00022692"/>
    </source>
</evidence>
<evidence type="ECO:0000256" key="7">
    <source>
        <dbReference type="ARBA" id="ARBA00023136"/>
    </source>
</evidence>
<dbReference type="EMBL" id="FPBO01000001">
    <property type="protein sequence ID" value="SFU31255.1"/>
    <property type="molecule type" value="Genomic_DNA"/>
</dbReference>
<evidence type="ECO:0000256" key="8">
    <source>
        <dbReference type="SAM" id="Phobius"/>
    </source>
</evidence>
<dbReference type="InterPro" id="IPR005219">
    <property type="entry name" value="PqiA-like_proteobact"/>
</dbReference>
<accession>A0A1I7F567</accession>
<feature type="transmembrane region" description="Helical" evidence="8">
    <location>
        <begin position="362"/>
        <end position="383"/>
    </location>
</feature>
<dbReference type="PANTHER" id="PTHR30462">
    <property type="entry name" value="INTERMEMBRANE TRANSPORT PROTEIN PQIB-RELATED"/>
    <property type="match status" value="1"/>
</dbReference>
<keyword evidence="3" id="KW-1003">Cell membrane</keyword>
<feature type="transmembrane region" description="Helical" evidence="8">
    <location>
        <begin position="58"/>
        <end position="78"/>
    </location>
</feature>
<dbReference type="InterPro" id="IPR007498">
    <property type="entry name" value="PqiA-like"/>
</dbReference>
<dbReference type="Proteomes" id="UP000199391">
    <property type="component" value="Unassembled WGS sequence"/>
</dbReference>
<evidence type="ECO:0000313" key="9">
    <source>
        <dbReference type="EMBL" id="SFU31255.1"/>
    </source>
</evidence>
<keyword evidence="5 8" id="KW-0812">Transmembrane</keyword>
<dbReference type="Pfam" id="PF04403">
    <property type="entry name" value="PqiA"/>
    <property type="match status" value="2"/>
</dbReference>
<reference evidence="10" key="1">
    <citation type="submission" date="2016-10" db="EMBL/GenBank/DDBJ databases">
        <authorList>
            <person name="Varghese N."/>
            <person name="Submissions S."/>
        </authorList>
    </citation>
    <scope>NUCLEOTIDE SEQUENCE [LARGE SCALE GENOMIC DNA]</scope>
    <source>
        <strain evidence="10">CGMCC 1.11014</strain>
    </source>
</reference>